<reference evidence="3" key="1">
    <citation type="submission" date="2017-02" db="UniProtKB">
        <authorList>
            <consortium name="WormBaseParasite"/>
        </authorList>
    </citation>
    <scope>IDENTIFICATION</scope>
</reference>
<gene>
    <name evidence="1" type="ORF">ACOC_LOCUS1595</name>
</gene>
<dbReference type="AlphaFoldDB" id="A0A0R3PCM9"/>
<dbReference type="Proteomes" id="UP000267027">
    <property type="component" value="Unassembled WGS sequence"/>
</dbReference>
<protein>
    <submittedName>
        <fullName evidence="3">BZIP domain-containing protein</fullName>
    </submittedName>
</protein>
<sequence>MFASISDVGWCSHQPYVAIISCSKPIGSHEKAGSARLPIFESTEEDLGESTQSHPTSRMAALFVDREARKLKERKESTMRMKRILYDSSKQLEKLEQALISSAGERVSSCVYLCCLMFFAIQTAC</sequence>
<dbReference type="WBParaSite" id="ACOC_0000159401-mRNA-1">
    <property type="protein sequence ID" value="ACOC_0000159401-mRNA-1"/>
    <property type="gene ID" value="ACOC_0000159401"/>
</dbReference>
<keyword evidence="2" id="KW-1185">Reference proteome</keyword>
<dbReference type="EMBL" id="UYYA01000248">
    <property type="protein sequence ID" value="VDM53180.1"/>
    <property type="molecule type" value="Genomic_DNA"/>
</dbReference>
<organism evidence="3">
    <name type="scientific">Angiostrongylus costaricensis</name>
    <name type="common">Nematode worm</name>
    <dbReference type="NCBI Taxonomy" id="334426"/>
    <lineage>
        <taxon>Eukaryota</taxon>
        <taxon>Metazoa</taxon>
        <taxon>Ecdysozoa</taxon>
        <taxon>Nematoda</taxon>
        <taxon>Chromadorea</taxon>
        <taxon>Rhabditida</taxon>
        <taxon>Rhabditina</taxon>
        <taxon>Rhabditomorpha</taxon>
        <taxon>Strongyloidea</taxon>
        <taxon>Metastrongylidae</taxon>
        <taxon>Angiostrongylus</taxon>
    </lineage>
</organism>
<dbReference type="OrthoDB" id="73680at2759"/>
<evidence type="ECO:0000313" key="2">
    <source>
        <dbReference type="Proteomes" id="UP000267027"/>
    </source>
</evidence>
<evidence type="ECO:0000313" key="3">
    <source>
        <dbReference type="WBParaSite" id="ACOC_0000159401-mRNA-1"/>
    </source>
</evidence>
<reference evidence="1 2" key="2">
    <citation type="submission" date="2018-11" db="EMBL/GenBank/DDBJ databases">
        <authorList>
            <consortium name="Pathogen Informatics"/>
        </authorList>
    </citation>
    <scope>NUCLEOTIDE SEQUENCE [LARGE SCALE GENOMIC DNA]</scope>
    <source>
        <strain evidence="1 2">Costa Rica</strain>
    </source>
</reference>
<name>A0A0R3PCM9_ANGCS</name>
<proteinExistence type="predicted"/>
<evidence type="ECO:0000313" key="1">
    <source>
        <dbReference type="EMBL" id="VDM53180.1"/>
    </source>
</evidence>
<accession>A0A0R3PCM9</accession>